<dbReference type="AlphaFoldDB" id="A0A222E3R1"/>
<sequence>MRPSLSAVAVPTTRDVFGLAWPMTLKAIMLHGIVVIDAYLVSPLGEPALAALGLAGAVAGLLLGVLLSFANATQIRIAQAYGGGDPVFLKSALYSGMTISLAICAVGLLALGAGGGPLLDALAHDPWIAQEARRYLTVFAVVIAAEAVGQCLSSYFNGTGNTRIPLFSYMIGVPINVVVSLIFINGWLGAPAMGVVGAAIGSATGALLQAGFLTYSLMRRTGAYRDVIGWRNGTFAASVKRHLGFAAPIAATFISATVASNVCMLLYARLGVNEFAAMTLIMPWIMVAGTFGMSWAQATGIYVAQMLGRNVSGDALDTFLAGAWRAAGVAAGLVALFYMTICALSPWIYPDLHADTLSTFVGFWPILLLLPFPKGSNAICGNTLRAAGETIYVMHVFVWSQWLFRVPATAVLILYFDVPAFWVLAVLLLEELVKFPAFHLRLIRGDWKRAALLDLG</sequence>
<feature type="transmembrane region" description="Helical" evidence="2">
    <location>
        <begin position="280"/>
        <end position="303"/>
    </location>
</feature>
<dbReference type="GO" id="GO:0005886">
    <property type="term" value="C:plasma membrane"/>
    <property type="evidence" value="ECO:0007669"/>
    <property type="project" value="TreeGrafter"/>
</dbReference>
<gene>
    <name evidence="3" type="primary">mdtK</name>
    <name evidence="3" type="ORF">ANTHELSMS3_01906</name>
</gene>
<feature type="transmembrane region" description="Helical" evidence="2">
    <location>
        <begin position="410"/>
        <end position="429"/>
    </location>
</feature>
<evidence type="ECO:0000313" key="3">
    <source>
        <dbReference type="EMBL" id="ASP20591.1"/>
    </source>
</evidence>
<keyword evidence="2" id="KW-0472">Membrane</keyword>
<dbReference type="PANTHER" id="PTHR43298:SF2">
    <property type="entry name" value="FMN_FAD EXPORTER YEEO-RELATED"/>
    <property type="match status" value="1"/>
</dbReference>
<evidence type="ECO:0000256" key="2">
    <source>
        <dbReference type="SAM" id="Phobius"/>
    </source>
</evidence>
<dbReference type="InterPro" id="IPR050222">
    <property type="entry name" value="MATE_MdtK"/>
</dbReference>
<evidence type="ECO:0000313" key="4">
    <source>
        <dbReference type="Proteomes" id="UP000203589"/>
    </source>
</evidence>
<dbReference type="KEGG" id="aht:ANTHELSMS3_01906"/>
<keyword evidence="1" id="KW-0813">Transport</keyword>
<dbReference type="Pfam" id="PF01554">
    <property type="entry name" value="MatE"/>
    <property type="match status" value="2"/>
</dbReference>
<feature type="transmembrane region" description="Helical" evidence="2">
    <location>
        <begin position="354"/>
        <end position="372"/>
    </location>
</feature>
<reference evidence="3 4" key="1">
    <citation type="submission" date="2017-07" db="EMBL/GenBank/DDBJ databases">
        <title>Genome Sequence of Antarctobacter heliothermus Strain SMS3 Isolated from a culture of the Diatom Skeletonema marinoi.</title>
        <authorList>
            <person name="Topel M."/>
            <person name="Pinder M.I.M."/>
            <person name="Johansson O.N."/>
            <person name="Kourtchenko O."/>
            <person name="Godhe A."/>
            <person name="Clarke A.K."/>
        </authorList>
    </citation>
    <scope>NUCLEOTIDE SEQUENCE [LARGE SCALE GENOMIC DNA]</scope>
    <source>
        <strain evidence="3 4">SMS3</strain>
    </source>
</reference>
<dbReference type="InterPro" id="IPR002528">
    <property type="entry name" value="MATE_fam"/>
</dbReference>
<dbReference type="EMBL" id="CP022540">
    <property type="protein sequence ID" value="ASP20591.1"/>
    <property type="molecule type" value="Genomic_DNA"/>
</dbReference>
<organism evidence="3 4">
    <name type="scientific">Antarctobacter heliothermus</name>
    <dbReference type="NCBI Taxonomy" id="74033"/>
    <lineage>
        <taxon>Bacteria</taxon>
        <taxon>Pseudomonadati</taxon>
        <taxon>Pseudomonadota</taxon>
        <taxon>Alphaproteobacteria</taxon>
        <taxon>Rhodobacterales</taxon>
        <taxon>Roseobacteraceae</taxon>
        <taxon>Antarctobacter</taxon>
    </lineage>
</organism>
<accession>A0A222E3R1</accession>
<dbReference type="GO" id="GO:0042910">
    <property type="term" value="F:xenobiotic transmembrane transporter activity"/>
    <property type="evidence" value="ECO:0007669"/>
    <property type="project" value="InterPro"/>
</dbReference>
<keyword evidence="2" id="KW-1133">Transmembrane helix</keyword>
<feature type="transmembrane region" description="Helical" evidence="2">
    <location>
        <begin position="167"/>
        <end position="188"/>
    </location>
</feature>
<keyword evidence="4" id="KW-1185">Reference proteome</keyword>
<feature type="transmembrane region" description="Helical" evidence="2">
    <location>
        <begin position="48"/>
        <end position="70"/>
    </location>
</feature>
<feature type="transmembrane region" description="Helical" evidence="2">
    <location>
        <begin position="245"/>
        <end position="268"/>
    </location>
</feature>
<feature type="transmembrane region" description="Helical" evidence="2">
    <location>
        <begin position="194"/>
        <end position="215"/>
    </location>
</feature>
<feature type="transmembrane region" description="Helical" evidence="2">
    <location>
        <begin position="20"/>
        <end position="42"/>
    </location>
</feature>
<feature type="transmembrane region" description="Helical" evidence="2">
    <location>
        <begin position="324"/>
        <end position="348"/>
    </location>
</feature>
<proteinExistence type="predicted"/>
<dbReference type="PANTHER" id="PTHR43298">
    <property type="entry name" value="MULTIDRUG RESISTANCE PROTEIN NORM-RELATED"/>
    <property type="match status" value="1"/>
</dbReference>
<evidence type="ECO:0000256" key="1">
    <source>
        <dbReference type="ARBA" id="ARBA00022448"/>
    </source>
</evidence>
<feature type="transmembrane region" description="Helical" evidence="2">
    <location>
        <begin position="91"/>
        <end position="115"/>
    </location>
</feature>
<protein>
    <submittedName>
        <fullName evidence="3">Multidrug resistance protein MdtK</fullName>
    </submittedName>
</protein>
<dbReference type="GO" id="GO:0015297">
    <property type="term" value="F:antiporter activity"/>
    <property type="evidence" value="ECO:0007669"/>
    <property type="project" value="InterPro"/>
</dbReference>
<dbReference type="Proteomes" id="UP000203589">
    <property type="component" value="Chromosome"/>
</dbReference>
<feature type="transmembrane region" description="Helical" evidence="2">
    <location>
        <begin position="135"/>
        <end position="155"/>
    </location>
</feature>
<name>A0A222E3R1_9RHOB</name>
<dbReference type="OrthoDB" id="9780160at2"/>
<keyword evidence="2" id="KW-0812">Transmembrane</keyword>
<dbReference type="RefSeq" id="WP_094034638.1">
    <property type="nucleotide sequence ID" value="NZ_CP022540.1"/>
</dbReference>